<proteinExistence type="inferred from homology"/>
<evidence type="ECO:0000313" key="7">
    <source>
        <dbReference type="EMBL" id="GHF16217.1"/>
    </source>
</evidence>
<dbReference type="NCBIfam" id="NF003768">
    <property type="entry name" value="PRK05365.1"/>
    <property type="match status" value="1"/>
</dbReference>
<dbReference type="PANTHER" id="PTHR43543:SF1">
    <property type="entry name" value="MALONIC SEMIALDEHYDE REDUCTASE RUTE-RELATED"/>
    <property type="match status" value="1"/>
</dbReference>
<comment type="similarity">
    <text evidence="5">Belongs to the nitroreductase family. HadB/RutE subfamily.</text>
</comment>
<dbReference type="EC" id="1.-.-.-" evidence="5"/>
<dbReference type="InterPro" id="IPR023936">
    <property type="entry name" value="RutE-like"/>
</dbReference>
<comment type="cofactor">
    <cofactor evidence="5">
        <name>FMN</name>
        <dbReference type="ChEBI" id="CHEBI:58210"/>
    </cofactor>
</comment>
<sequence length="196" mass="21387">MHTPLSQNALDQLFTSARTINVWSDREVTESQIKHLYDLTKMGPTSANCSPARFIFVRSADMKQKLSAVMMPGNDEKVLAAPVTVVIGMNRSFADHLPDLFPHNPEASSWFADPEVAATTAFRNSSLQGAYLMLAARSLGLDCGPMSGFDQNGVDDLFFKDSNVVTNFICSIGYGTSEGIFPRSPRLPFGTACDIL</sequence>
<dbReference type="GO" id="GO:0016491">
    <property type="term" value="F:oxidoreductase activity"/>
    <property type="evidence" value="ECO:0007669"/>
    <property type="project" value="UniProtKB-UniRule"/>
</dbReference>
<feature type="domain" description="Nitroreductase" evidence="6">
    <location>
        <begin position="22"/>
        <end position="174"/>
    </location>
</feature>
<dbReference type="InterPro" id="IPR000415">
    <property type="entry name" value="Nitroreductase-like"/>
</dbReference>
<dbReference type="Gene3D" id="3.40.109.10">
    <property type="entry name" value="NADH Oxidase"/>
    <property type="match status" value="1"/>
</dbReference>
<protein>
    <recommendedName>
        <fullName evidence="5">Putative NADH dehydrogenase/NAD(P)H nitroreductase GCM10017044_08120</fullName>
        <ecNumber evidence="5">1.-.-.-</ecNumber>
    </recommendedName>
</protein>
<evidence type="ECO:0000256" key="1">
    <source>
        <dbReference type="ARBA" id="ARBA00022630"/>
    </source>
</evidence>
<evidence type="ECO:0000259" key="6">
    <source>
        <dbReference type="Pfam" id="PF00881"/>
    </source>
</evidence>
<evidence type="ECO:0000256" key="5">
    <source>
        <dbReference type="HAMAP-Rule" id="MF_01204"/>
    </source>
</evidence>
<keyword evidence="1 5" id="KW-0285">Flavoprotein</keyword>
<dbReference type="AlphaFoldDB" id="A0A919AP09"/>
<name>A0A919AP09_9PROT</name>
<dbReference type="CDD" id="cd02148">
    <property type="entry name" value="RutE-like"/>
    <property type="match status" value="1"/>
</dbReference>
<gene>
    <name evidence="7" type="ORF">GCM10017044_08120</name>
</gene>
<evidence type="ECO:0000256" key="2">
    <source>
        <dbReference type="ARBA" id="ARBA00022643"/>
    </source>
</evidence>
<dbReference type="Proteomes" id="UP000630923">
    <property type="component" value="Unassembled WGS sequence"/>
</dbReference>
<dbReference type="PANTHER" id="PTHR43543">
    <property type="entry name" value="MALONIC SEMIALDEHYDE REDUCTASE RUTE-RELATED"/>
    <property type="match status" value="1"/>
</dbReference>
<keyword evidence="2 5" id="KW-0288">FMN</keyword>
<dbReference type="Pfam" id="PF00881">
    <property type="entry name" value="Nitroreductase"/>
    <property type="match status" value="1"/>
</dbReference>
<organism evidence="7 8">
    <name type="scientific">Kordiimonas sediminis</name>
    <dbReference type="NCBI Taxonomy" id="1735581"/>
    <lineage>
        <taxon>Bacteria</taxon>
        <taxon>Pseudomonadati</taxon>
        <taxon>Pseudomonadota</taxon>
        <taxon>Alphaproteobacteria</taxon>
        <taxon>Kordiimonadales</taxon>
        <taxon>Kordiimonadaceae</taxon>
        <taxon>Kordiimonas</taxon>
    </lineage>
</organism>
<accession>A0A919AP09</accession>
<dbReference type="InterPro" id="IPR029479">
    <property type="entry name" value="Nitroreductase"/>
</dbReference>
<reference evidence="7" key="1">
    <citation type="journal article" date="2014" name="Int. J. Syst. Evol. Microbiol.">
        <title>Complete genome sequence of Corynebacterium casei LMG S-19264T (=DSM 44701T), isolated from a smear-ripened cheese.</title>
        <authorList>
            <consortium name="US DOE Joint Genome Institute (JGI-PGF)"/>
            <person name="Walter F."/>
            <person name="Albersmeier A."/>
            <person name="Kalinowski J."/>
            <person name="Ruckert C."/>
        </authorList>
    </citation>
    <scope>NUCLEOTIDE SEQUENCE</scope>
    <source>
        <strain evidence="7">KCTC 42590</strain>
    </source>
</reference>
<keyword evidence="8" id="KW-1185">Reference proteome</keyword>
<reference evidence="7" key="2">
    <citation type="submission" date="2020-09" db="EMBL/GenBank/DDBJ databases">
        <authorList>
            <person name="Sun Q."/>
            <person name="Kim S."/>
        </authorList>
    </citation>
    <scope>NUCLEOTIDE SEQUENCE</scope>
    <source>
        <strain evidence="7">KCTC 42590</strain>
    </source>
</reference>
<evidence type="ECO:0000256" key="4">
    <source>
        <dbReference type="ARBA" id="ARBA00023002"/>
    </source>
</evidence>
<dbReference type="InterPro" id="IPR050461">
    <property type="entry name" value="Nitroreductase_HadB/RutE"/>
</dbReference>
<dbReference type="EMBL" id="BNCI01000001">
    <property type="protein sequence ID" value="GHF16217.1"/>
    <property type="molecule type" value="Genomic_DNA"/>
</dbReference>
<evidence type="ECO:0000313" key="8">
    <source>
        <dbReference type="Proteomes" id="UP000630923"/>
    </source>
</evidence>
<keyword evidence="3 5" id="KW-0521">NADP</keyword>
<dbReference type="SUPFAM" id="SSF55469">
    <property type="entry name" value="FMN-dependent nitroreductase-like"/>
    <property type="match status" value="1"/>
</dbReference>
<dbReference type="HAMAP" id="MF_01204">
    <property type="entry name" value="Oxidoreductase_RutE_HadB"/>
    <property type="match status" value="1"/>
</dbReference>
<keyword evidence="5" id="KW-0520">NAD</keyword>
<dbReference type="RefSeq" id="WP_191250266.1">
    <property type="nucleotide sequence ID" value="NZ_BNCI01000001.1"/>
</dbReference>
<keyword evidence="4 5" id="KW-0560">Oxidoreductase</keyword>
<evidence type="ECO:0000256" key="3">
    <source>
        <dbReference type="ARBA" id="ARBA00022857"/>
    </source>
</evidence>
<comment type="caution">
    <text evidence="7">The sequence shown here is derived from an EMBL/GenBank/DDBJ whole genome shotgun (WGS) entry which is preliminary data.</text>
</comment>